<dbReference type="Proteomes" id="UP000078113">
    <property type="component" value="Unassembled WGS sequence"/>
</dbReference>
<evidence type="ECO:0000256" key="1">
    <source>
        <dbReference type="SAM" id="MobiDB-lite"/>
    </source>
</evidence>
<dbReference type="AlphaFoldDB" id="A0A8X7T1Q2"/>
<accession>A0A8X7T1Q2</accession>
<gene>
    <name evidence="2" type="ORF">A4X09_0g7809</name>
</gene>
<name>A0A8X7T1Q2_9BASI</name>
<proteinExistence type="predicted"/>
<sequence>MEDNYNFNFDPAFEVAVPPFDPKSPTRSFKAWTAPRSSSRRNRNPAPSLCLLKRSATNPPPPSAAFNCCPKTSGASTRWLTMRSRNVSDSINGLIGAPYGSTRL</sequence>
<protein>
    <submittedName>
        <fullName evidence="2">Uncharacterized protein</fullName>
    </submittedName>
</protein>
<organism evidence="2 3">
    <name type="scientific">Tilletia walkeri</name>
    <dbReference type="NCBI Taxonomy" id="117179"/>
    <lineage>
        <taxon>Eukaryota</taxon>
        <taxon>Fungi</taxon>
        <taxon>Dikarya</taxon>
        <taxon>Basidiomycota</taxon>
        <taxon>Ustilaginomycotina</taxon>
        <taxon>Exobasidiomycetes</taxon>
        <taxon>Tilletiales</taxon>
        <taxon>Tilletiaceae</taxon>
        <taxon>Tilletia</taxon>
    </lineage>
</organism>
<comment type="caution">
    <text evidence="2">The sequence shown here is derived from an EMBL/GenBank/DDBJ whole genome shotgun (WGS) entry which is preliminary data.</text>
</comment>
<evidence type="ECO:0000313" key="2">
    <source>
        <dbReference type="EMBL" id="KAE8259522.1"/>
    </source>
</evidence>
<keyword evidence="3" id="KW-1185">Reference proteome</keyword>
<reference evidence="2" key="1">
    <citation type="submission" date="2016-04" db="EMBL/GenBank/DDBJ databases">
        <authorList>
            <person name="Nguyen H.D."/>
            <person name="Samba Siva P."/>
            <person name="Cullis J."/>
            <person name="Levesque C.A."/>
            <person name="Hambleton S."/>
        </authorList>
    </citation>
    <scope>NUCLEOTIDE SEQUENCE</scope>
    <source>
        <strain evidence="2">DAOMC 236422</strain>
    </source>
</reference>
<reference evidence="2" key="2">
    <citation type="journal article" date="2019" name="IMA Fungus">
        <title>Genome sequencing and comparison of five Tilletia species to identify candidate genes for the detection of regulated species infecting wheat.</title>
        <authorList>
            <person name="Nguyen H.D.T."/>
            <person name="Sultana T."/>
            <person name="Kesanakurti P."/>
            <person name="Hambleton S."/>
        </authorList>
    </citation>
    <scope>NUCLEOTIDE SEQUENCE</scope>
    <source>
        <strain evidence="2">DAOMC 236422</strain>
    </source>
</reference>
<evidence type="ECO:0000313" key="3">
    <source>
        <dbReference type="Proteomes" id="UP000078113"/>
    </source>
</evidence>
<dbReference type="EMBL" id="LWDG02001205">
    <property type="protein sequence ID" value="KAE8259522.1"/>
    <property type="molecule type" value="Genomic_DNA"/>
</dbReference>
<feature type="region of interest" description="Disordered" evidence="1">
    <location>
        <begin position="19"/>
        <end position="68"/>
    </location>
</feature>